<dbReference type="Pfam" id="PF02719">
    <property type="entry name" value="Polysacc_synt_2"/>
    <property type="match status" value="1"/>
</dbReference>
<dbReference type="InterPro" id="IPR003869">
    <property type="entry name" value="Polysac_CapD-like"/>
</dbReference>
<keyword evidence="2" id="KW-0812">Transmembrane</keyword>
<gene>
    <name evidence="4" type="ORF">GJV77_14485</name>
</gene>
<comment type="caution">
    <text evidence="4">The sequence shown here is derived from an EMBL/GenBank/DDBJ whole genome shotgun (WGS) entry which is preliminary data.</text>
</comment>
<feature type="transmembrane region" description="Helical" evidence="2">
    <location>
        <begin position="118"/>
        <end position="141"/>
    </location>
</feature>
<keyword evidence="5" id="KW-1185">Reference proteome</keyword>
<accession>A0A7K1GQE4</accession>
<evidence type="ECO:0000256" key="2">
    <source>
        <dbReference type="SAM" id="Phobius"/>
    </source>
</evidence>
<keyword evidence="2" id="KW-1133">Transmembrane helix</keyword>
<evidence type="ECO:0000256" key="1">
    <source>
        <dbReference type="ARBA" id="ARBA00007430"/>
    </source>
</evidence>
<proteinExistence type="inferred from homology"/>
<feature type="transmembrane region" description="Helical" evidence="2">
    <location>
        <begin position="16"/>
        <end position="37"/>
    </location>
</feature>
<evidence type="ECO:0000313" key="5">
    <source>
        <dbReference type="Proteomes" id="UP000488936"/>
    </source>
</evidence>
<reference evidence="4 5" key="1">
    <citation type="journal article" date="2006" name="Int. J. Syst. Evol. Microbiol.">
        <title>Myroides pelagicus sp. nov., isolated from seawater in Thailand.</title>
        <authorList>
            <person name="Yoon J."/>
            <person name="Maneerat S."/>
            <person name="Kawai F."/>
            <person name="Yokota A."/>
        </authorList>
    </citation>
    <scope>NUCLEOTIDE SEQUENCE [LARGE SCALE GENOMIC DNA]</scope>
    <source>
        <strain evidence="4 5">SM1T</strain>
    </source>
</reference>
<dbReference type="InterPro" id="IPR036291">
    <property type="entry name" value="NAD(P)-bd_dom_sf"/>
</dbReference>
<evidence type="ECO:0000313" key="4">
    <source>
        <dbReference type="EMBL" id="MTH31076.1"/>
    </source>
</evidence>
<feature type="transmembrane region" description="Helical" evidence="2">
    <location>
        <begin position="49"/>
        <end position="67"/>
    </location>
</feature>
<name>A0A7K1GQE4_9FLAO</name>
<protein>
    <submittedName>
        <fullName evidence="4">SDR family NAD(P)-dependent oxidoreductase</fullName>
    </submittedName>
</protein>
<dbReference type="InterPro" id="IPR029063">
    <property type="entry name" value="SAM-dependent_MTases_sf"/>
</dbReference>
<dbReference type="RefSeq" id="WP_155037042.1">
    <property type="nucleotide sequence ID" value="NZ_JAYMMG010000026.1"/>
</dbReference>
<dbReference type="EMBL" id="WMJY01000069">
    <property type="protein sequence ID" value="MTH31076.1"/>
    <property type="molecule type" value="Genomic_DNA"/>
</dbReference>
<dbReference type="InterPro" id="IPR051203">
    <property type="entry name" value="Polysaccharide_Synthase-Rel"/>
</dbReference>
<keyword evidence="2" id="KW-0472">Membrane</keyword>
<dbReference type="AlphaFoldDB" id="A0A7K1GQE4"/>
<dbReference type="PANTHER" id="PTHR43318:SF1">
    <property type="entry name" value="POLYSACCHARIDE BIOSYNTHESIS PROTEIN EPSC-RELATED"/>
    <property type="match status" value="1"/>
</dbReference>
<evidence type="ECO:0000259" key="3">
    <source>
        <dbReference type="Pfam" id="PF02719"/>
    </source>
</evidence>
<dbReference type="Pfam" id="PF13727">
    <property type="entry name" value="CoA_binding_3"/>
    <property type="match status" value="1"/>
</dbReference>
<dbReference type="Gene3D" id="3.40.50.720">
    <property type="entry name" value="NAD(P)-binding Rossmann-like Domain"/>
    <property type="match status" value="2"/>
</dbReference>
<dbReference type="PANTHER" id="PTHR43318">
    <property type="entry name" value="UDP-N-ACETYLGLUCOSAMINE 4,6-DEHYDRATASE"/>
    <property type="match status" value="1"/>
</dbReference>
<organism evidence="4 5">
    <name type="scientific">Myroides pelagicus</name>
    <dbReference type="NCBI Taxonomy" id="270914"/>
    <lineage>
        <taxon>Bacteria</taxon>
        <taxon>Pseudomonadati</taxon>
        <taxon>Bacteroidota</taxon>
        <taxon>Flavobacteriia</taxon>
        <taxon>Flavobacteriales</taxon>
        <taxon>Flavobacteriaceae</taxon>
        <taxon>Myroides</taxon>
    </lineage>
</organism>
<comment type="similarity">
    <text evidence="1">Belongs to the polysaccharide synthase family.</text>
</comment>
<dbReference type="SUPFAM" id="SSF51735">
    <property type="entry name" value="NAD(P)-binding Rossmann-fold domains"/>
    <property type="match status" value="1"/>
</dbReference>
<dbReference type="CDD" id="cd05237">
    <property type="entry name" value="UDP_invert_4-6DH_SDR_e"/>
    <property type="match status" value="1"/>
</dbReference>
<feature type="domain" description="Polysaccharide biosynthesis protein CapD-like" evidence="3">
    <location>
        <begin position="298"/>
        <end position="580"/>
    </location>
</feature>
<dbReference type="SUPFAM" id="SSF53335">
    <property type="entry name" value="S-adenosyl-L-methionine-dependent methyltransferases"/>
    <property type="match status" value="1"/>
</dbReference>
<dbReference type="Proteomes" id="UP000488936">
    <property type="component" value="Unassembled WGS sequence"/>
</dbReference>
<dbReference type="OrthoDB" id="9803111at2"/>
<sequence>MNRVLRKQLKRDTPRGIVLCIDLLIVLFTYLVSNLFLTNFFGNFDMELIMNKLPMVFIFYPISFYLFKPYRGIIRQTSLKDVENVFLTCLFASFLLTICSSLQRNGFINDRYSDYFRYSYSFIFLHLLFTTVMMVLARLFYSQFYHSYILDIRNHRRVLIYGAGDSGIITVRALQSDTKIKTEIVGFLDDSKKKIGTRISGYQVYAPETIDEAFILKNKIDDIIISIQNVPRLRLNEISEILEQLPVSIKIIPPATDWLDGNYTNRQIKELKIEDLLGRKSIELDNPIIAEEIHKKVIFITGAAGSIGSEIARQIARFNFKTLVLVDHAESPLYDVQQTMKSDNCENIHYVVANIRDEHTMDLLFARFNPDMVYHAAAYKHVPLMEALPYEAIHTNIKGTKVIADLSVKYHVNKFVMVSTDKAVNPTNVMGATKRAAEIYVSTLANNGHTNFIVTRFGNVLGSNGSVIPLFKRQIDQGGPLTVTHEDITRYFMTIPEACQLVLEASVMGHGGEIFVFDMGQSMKIIDLAKRMIRLSGLSYPNDIDIKITGLRPGEKIYEELLANDENTVKTHHEKIMIAKVRNQDLALAKDAIENLCKVVVSSSESVDAFTLVGKLKAIVPEFQSQNSRYESLDKKASVS</sequence>